<evidence type="ECO:0000256" key="1">
    <source>
        <dbReference type="SAM" id="Phobius"/>
    </source>
</evidence>
<evidence type="ECO:0000259" key="2">
    <source>
        <dbReference type="Pfam" id="PF00892"/>
    </source>
</evidence>
<feature type="transmembrane region" description="Helical" evidence="1">
    <location>
        <begin position="139"/>
        <end position="156"/>
    </location>
</feature>
<dbReference type="GO" id="GO:0016020">
    <property type="term" value="C:membrane"/>
    <property type="evidence" value="ECO:0007669"/>
    <property type="project" value="InterPro"/>
</dbReference>
<dbReference type="Proteomes" id="UP000229498">
    <property type="component" value="Unassembled WGS sequence"/>
</dbReference>
<feature type="transmembrane region" description="Helical" evidence="1">
    <location>
        <begin position="198"/>
        <end position="218"/>
    </location>
</feature>
<feature type="domain" description="EamA" evidence="2">
    <location>
        <begin position="4"/>
        <end position="129"/>
    </location>
</feature>
<comment type="caution">
    <text evidence="3">The sequence shown here is derived from an EMBL/GenBank/DDBJ whole genome shotgun (WGS) entry which is preliminary data.</text>
</comment>
<feature type="transmembrane region" description="Helical" evidence="1">
    <location>
        <begin position="65"/>
        <end position="84"/>
    </location>
</feature>
<feature type="transmembrane region" description="Helical" evidence="1">
    <location>
        <begin position="115"/>
        <end position="133"/>
    </location>
</feature>
<dbReference type="EMBL" id="PHIG01000005">
    <property type="protein sequence ID" value="PJK31499.1"/>
    <property type="molecule type" value="Genomic_DNA"/>
</dbReference>
<name>A0A2M9G6Z6_9PROT</name>
<keyword evidence="1" id="KW-0812">Transmembrane</keyword>
<evidence type="ECO:0000313" key="3">
    <source>
        <dbReference type="EMBL" id="PJK31499.1"/>
    </source>
</evidence>
<dbReference type="AlphaFoldDB" id="A0A2M9G6Z6"/>
<dbReference type="SUPFAM" id="SSF103481">
    <property type="entry name" value="Multidrug resistance efflux transporter EmrE"/>
    <property type="match status" value="2"/>
</dbReference>
<reference evidence="3 4" key="1">
    <citation type="submission" date="2017-11" db="EMBL/GenBank/DDBJ databases">
        <title>Draft genome sequence of Rhizobiales bacterium SY3-13.</title>
        <authorList>
            <person name="Sun C."/>
        </authorList>
    </citation>
    <scope>NUCLEOTIDE SEQUENCE [LARGE SCALE GENOMIC DNA]</scope>
    <source>
        <strain evidence="3 4">SY3-13</strain>
    </source>
</reference>
<dbReference type="PANTHER" id="PTHR22911:SF135">
    <property type="entry name" value="BLR4310 PROTEIN"/>
    <property type="match status" value="1"/>
</dbReference>
<dbReference type="Pfam" id="PF00892">
    <property type="entry name" value="EamA"/>
    <property type="match status" value="1"/>
</dbReference>
<sequence length="278" mass="30176">MSVCMAGYGINDAMMKLASADVGFFQALLVRGLFATTMLALIAWRRGALMVSVPRGDRTVLAWRIAGEVGGTYCFLQALFNMPIANATAILQSMPLAVTLAGALFLREPVGWRRYSAILVGFAGVLIIVRPGSEGFNAYSLWALAAVCFIVLRDIMTRRLTASIPSAFVALLTAFFITLMGAVFAPTQEWRPIGGYEIALLGGAACFLITGYTSSVAAMRVGDIGFVSPFRYTILIWAIFSGIVVFGHWPDRWTLIGAAIVVVTGIYTFYRERRLAGR</sequence>
<feature type="transmembrane region" description="Helical" evidence="1">
    <location>
        <begin position="253"/>
        <end position="270"/>
    </location>
</feature>
<keyword evidence="4" id="KW-1185">Reference proteome</keyword>
<dbReference type="OrthoDB" id="7165334at2"/>
<feature type="transmembrane region" description="Helical" evidence="1">
    <location>
        <begin position="24"/>
        <end position="44"/>
    </location>
</feature>
<gene>
    <name evidence="3" type="ORF">CVT23_01815</name>
</gene>
<dbReference type="PANTHER" id="PTHR22911">
    <property type="entry name" value="ACYL-MALONYL CONDENSING ENZYME-RELATED"/>
    <property type="match status" value="1"/>
</dbReference>
<protein>
    <submittedName>
        <fullName evidence="3">EamA family transporter</fullName>
    </submittedName>
</protein>
<dbReference type="InterPro" id="IPR000620">
    <property type="entry name" value="EamA_dom"/>
</dbReference>
<dbReference type="InterPro" id="IPR037185">
    <property type="entry name" value="EmrE-like"/>
</dbReference>
<accession>A0A2M9G6Z6</accession>
<feature type="transmembrane region" description="Helical" evidence="1">
    <location>
        <begin position="90"/>
        <end position="106"/>
    </location>
</feature>
<dbReference type="Gene3D" id="1.10.3730.20">
    <property type="match status" value="1"/>
</dbReference>
<keyword evidence="1" id="KW-1133">Transmembrane helix</keyword>
<feature type="transmembrane region" description="Helical" evidence="1">
    <location>
        <begin position="230"/>
        <end position="247"/>
    </location>
</feature>
<feature type="transmembrane region" description="Helical" evidence="1">
    <location>
        <begin position="168"/>
        <end position="186"/>
    </location>
</feature>
<organism evidence="3 4">
    <name type="scientific">Minwuia thermotolerans</name>
    <dbReference type="NCBI Taxonomy" id="2056226"/>
    <lineage>
        <taxon>Bacteria</taxon>
        <taxon>Pseudomonadati</taxon>
        <taxon>Pseudomonadota</taxon>
        <taxon>Alphaproteobacteria</taxon>
        <taxon>Minwuiales</taxon>
        <taxon>Minwuiaceae</taxon>
        <taxon>Minwuia</taxon>
    </lineage>
</organism>
<keyword evidence="1" id="KW-0472">Membrane</keyword>
<proteinExistence type="predicted"/>
<evidence type="ECO:0000313" key="4">
    <source>
        <dbReference type="Proteomes" id="UP000229498"/>
    </source>
</evidence>